<gene>
    <name evidence="2" type="ORF">GGQ63_000470</name>
</gene>
<dbReference type="InterPro" id="IPR050861">
    <property type="entry name" value="Dihydroxyacetone_Kinase"/>
</dbReference>
<evidence type="ECO:0000313" key="2">
    <source>
        <dbReference type="EMBL" id="MBB5751427.1"/>
    </source>
</evidence>
<dbReference type="AlphaFoldDB" id="A0A7W9CU54"/>
<dbReference type="InterPro" id="IPR004006">
    <property type="entry name" value="DhaK_dom"/>
</dbReference>
<dbReference type="GO" id="GO:0019563">
    <property type="term" value="P:glycerol catabolic process"/>
    <property type="evidence" value="ECO:0007669"/>
    <property type="project" value="TreeGrafter"/>
</dbReference>
<accession>A0A7W9CU54</accession>
<dbReference type="RefSeq" id="WP_183852084.1">
    <property type="nucleotide sequence ID" value="NZ_JACHOO010000001.1"/>
</dbReference>
<dbReference type="FunFam" id="3.40.50.10440:FF:000001">
    <property type="entry name" value="Dihydroxyacetone kinase, DhaK subunit"/>
    <property type="match status" value="1"/>
</dbReference>
<evidence type="ECO:0000313" key="3">
    <source>
        <dbReference type="Proteomes" id="UP000523821"/>
    </source>
</evidence>
<dbReference type="PROSITE" id="PS51481">
    <property type="entry name" value="DHAK"/>
    <property type="match status" value="1"/>
</dbReference>
<dbReference type="GO" id="GO:0004371">
    <property type="term" value="F:glycerone kinase activity"/>
    <property type="evidence" value="ECO:0007669"/>
    <property type="project" value="InterPro"/>
</dbReference>
<comment type="caution">
    <text evidence="2">The sequence shown here is derived from an EMBL/GenBank/DDBJ whole genome shotgun (WGS) entry which is preliminary data.</text>
</comment>
<organism evidence="2 3">
    <name type="scientific">Prosthecomicrobium pneumaticum</name>
    <dbReference type="NCBI Taxonomy" id="81895"/>
    <lineage>
        <taxon>Bacteria</taxon>
        <taxon>Pseudomonadati</taxon>
        <taxon>Pseudomonadota</taxon>
        <taxon>Alphaproteobacteria</taxon>
        <taxon>Hyphomicrobiales</taxon>
        <taxon>Kaistiaceae</taxon>
        <taxon>Prosthecomicrobium</taxon>
    </lineage>
</organism>
<keyword evidence="2" id="KW-0418">Kinase</keyword>
<dbReference type="Pfam" id="PF02733">
    <property type="entry name" value="Dak1"/>
    <property type="match status" value="1"/>
</dbReference>
<dbReference type="PANTHER" id="PTHR28629:SF4">
    <property type="entry name" value="TRIOKINASE_FMN CYCLASE"/>
    <property type="match status" value="1"/>
</dbReference>
<dbReference type="EMBL" id="JACHOO010000001">
    <property type="protein sequence ID" value="MBB5751427.1"/>
    <property type="molecule type" value="Genomic_DNA"/>
</dbReference>
<dbReference type="EC" id="2.7.1.-" evidence="2"/>
<keyword evidence="3" id="KW-1185">Reference proteome</keyword>
<dbReference type="Gene3D" id="3.30.1180.20">
    <property type="entry name" value="Dihydroxyacetone kinase, domain 2"/>
    <property type="match status" value="1"/>
</dbReference>
<dbReference type="PANTHER" id="PTHR28629">
    <property type="entry name" value="TRIOKINASE/FMN CYCLASE"/>
    <property type="match status" value="1"/>
</dbReference>
<feature type="domain" description="DhaK" evidence="1">
    <location>
        <begin position="11"/>
        <end position="335"/>
    </location>
</feature>
<keyword evidence="2" id="KW-0808">Transferase</keyword>
<dbReference type="Proteomes" id="UP000523821">
    <property type="component" value="Unassembled WGS sequence"/>
</dbReference>
<proteinExistence type="predicted"/>
<protein>
    <submittedName>
        <fullName evidence="2">Dihydroxyacetone kinase-like protein</fullName>
        <ecNumber evidence="2">2.7.1.-</ecNumber>
    </submittedName>
</protein>
<dbReference type="GO" id="GO:0005829">
    <property type="term" value="C:cytosol"/>
    <property type="evidence" value="ECO:0007669"/>
    <property type="project" value="TreeGrafter"/>
</dbReference>
<name>A0A7W9CU54_9HYPH</name>
<dbReference type="SUPFAM" id="SSF82549">
    <property type="entry name" value="DAK1/DegV-like"/>
    <property type="match status" value="1"/>
</dbReference>
<reference evidence="2 3" key="1">
    <citation type="submission" date="2020-08" db="EMBL/GenBank/DDBJ databases">
        <title>Genomic Encyclopedia of Type Strains, Phase IV (KMG-IV): sequencing the most valuable type-strain genomes for metagenomic binning, comparative biology and taxonomic classification.</title>
        <authorList>
            <person name="Goeker M."/>
        </authorList>
    </citation>
    <scope>NUCLEOTIDE SEQUENCE [LARGE SCALE GENOMIC DNA]</scope>
    <source>
        <strain evidence="2 3">DSM 16268</strain>
    </source>
</reference>
<dbReference type="Gene3D" id="3.40.50.10440">
    <property type="entry name" value="Dihydroxyacetone kinase, domain 1"/>
    <property type="match status" value="1"/>
</dbReference>
<evidence type="ECO:0000259" key="1">
    <source>
        <dbReference type="PROSITE" id="PS51481"/>
    </source>
</evidence>
<sequence length="338" mass="36171">MAKAAKKILNDPRRAVSQMIDGLVLASDGRTRRLDGLDAIVKTEIPDDKVALLIGGGSGHEPIFHGLVGDNLGDGAACGQFFAAPAPHIIYETAKAVHRGKGILFLYGNYAGDNMNFDIAAEMLTDEGIDVRTVRVRDDVAAAPPERMEDRRGIAGDVLMIKIAGAAAATLDSLDEVERVARKAAANVRSMGVAVSAGSIPETGKPTFELADDEIEVGMGAHGEAGIARQKLAPADEVADQLMSRILPDLPFSAGDEVALLLNNLGATTMMEMLVVNRRIRATLAERGIAVHRTDVGTWLTVQEMAGFSVTLMRLDDELKRYLDMPCRSVGFSHWGTR</sequence>